<evidence type="ECO:0000256" key="1">
    <source>
        <dbReference type="SAM" id="Phobius"/>
    </source>
</evidence>
<dbReference type="Proteomes" id="UP000651156">
    <property type="component" value="Unassembled WGS sequence"/>
</dbReference>
<proteinExistence type="predicted"/>
<protein>
    <submittedName>
        <fullName evidence="2">Metal-binding protein</fullName>
    </submittedName>
</protein>
<comment type="caution">
    <text evidence="2">The sequence shown here is derived from an EMBL/GenBank/DDBJ whole genome shotgun (WGS) entry which is preliminary data.</text>
</comment>
<organism evidence="2 3">
    <name type="scientific">Gloeocapsopsis crepidinum LEGE 06123</name>
    <dbReference type="NCBI Taxonomy" id="588587"/>
    <lineage>
        <taxon>Bacteria</taxon>
        <taxon>Bacillati</taxon>
        <taxon>Cyanobacteriota</taxon>
        <taxon>Cyanophyceae</taxon>
        <taxon>Oscillatoriophycideae</taxon>
        <taxon>Chroococcales</taxon>
        <taxon>Chroococcaceae</taxon>
        <taxon>Gloeocapsopsis</taxon>
    </lineage>
</organism>
<sequence length="186" mass="21594">MPSGRTHDRITLWGLPLITSLTFFHTQSGNLTLIVAGAYLFSGLMFGPDLDLYSRQYQRWGYFRWIWLPYQKALRHRSIFSHGLLIGTTVRILYLGVWLTLIGIFCLGVAHLIWGVELTWQQLVTESRRSLTQNPAEWFYLFAGLELGAMSHSLSDWSSSAYKRLQQNRAKMKKRKGSPTQLKRRK</sequence>
<evidence type="ECO:0000313" key="3">
    <source>
        <dbReference type="Proteomes" id="UP000651156"/>
    </source>
</evidence>
<dbReference type="PANTHER" id="PTHR39085">
    <property type="entry name" value="SLL0924 PROTEIN"/>
    <property type="match status" value="1"/>
</dbReference>
<gene>
    <name evidence="2" type="ORF">IQ230_13555</name>
</gene>
<dbReference type="InterPro" id="IPR019250">
    <property type="entry name" value="DUF2227_metal-bd"/>
</dbReference>
<evidence type="ECO:0000313" key="2">
    <source>
        <dbReference type="EMBL" id="MBE9191357.1"/>
    </source>
</evidence>
<keyword evidence="1" id="KW-1133">Transmembrane helix</keyword>
<feature type="transmembrane region" description="Helical" evidence="1">
    <location>
        <begin position="92"/>
        <end position="114"/>
    </location>
</feature>
<dbReference type="EMBL" id="JADEWN010000031">
    <property type="protein sequence ID" value="MBE9191357.1"/>
    <property type="molecule type" value="Genomic_DNA"/>
</dbReference>
<keyword evidence="3" id="KW-1185">Reference proteome</keyword>
<dbReference type="Pfam" id="PF09988">
    <property type="entry name" value="DUF2227"/>
    <property type="match status" value="1"/>
</dbReference>
<dbReference type="RefSeq" id="WP_193932500.1">
    <property type="nucleotide sequence ID" value="NZ_CAWPMZ010000060.1"/>
</dbReference>
<accession>A0ABR9USW1</accession>
<reference evidence="2 3" key="1">
    <citation type="submission" date="2020-10" db="EMBL/GenBank/DDBJ databases">
        <authorList>
            <person name="Castelo-Branco R."/>
            <person name="Eusebio N."/>
            <person name="Adriana R."/>
            <person name="Vieira A."/>
            <person name="Brugerolle De Fraissinette N."/>
            <person name="Rezende De Castro R."/>
            <person name="Schneider M.P."/>
            <person name="Vasconcelos V."/>
            <person name="Leao P.N."/>
        </authorList>
    </citation>
    <scope>NUCLEOTIDE SEQUENCE [LARGE SCALE GENOMIC DNA]</scope>
    <source>
        <strain evidence="2 3">LEGE 06123</strain>
    </source>
</reference>
<feature type="transmembrane region" description="Helical" evidence="1">
    <location>
        <begin position="31"/>
        <end position="50"/>
    </location>
</feature>
<name>A0ABR9USW1_9CHRO</name>
<keyword evidence="1" id="KW-0472">Membrane</keyword>
<keyword evidence="1" id="KW-0812">Transmembrane</keyword>
<dbReference type="PANTHER" id="PTHR39085:SF1">
    <property type="entry name" value="SLL0924 PROTEIN"/>
    <property type="match status" value="1"/>
</dbReference>